<dbReference type="InterPro" id="IPR015424">
    <property type="entry name" value="PyrdxlP-dep_Trfase"/>
</dbReference>
<dbReference type="SUPFAM" id="SSF53383">
    <property type="entry name" value="PLP-dependent transferases"/>
    <property type="match status" value="1"/>
</dbReference>
<dbReference type="Gene3D" id="3.90.1150.10">
    <property type="entry name" value="Aspartate Aminotransferase, domain 1"/>
    <property type="match status" value="1"/>
</dbReference>
<evidence type="ECO:0000256" key="5">
    <source>
        <dbReference type="ARBA" id="ARBA00022573"/>
    </source>
</evidence>
<evidence type="ECO:0000313" key="12">
    <source>
        <dbReference type="Proteomes" id="UP001199044"/>
    </source>
</evidence>
<dbReference type="CDD" id="cd00609">
    <property type="entry name" value="AAT_like"/>
    <property type="match status" value="1"/>
</dbReference>
<evidence type="ECO:0000256" key="7">
    <source>
        <dbReference type="ARBA" id="ARBA00023239"/>
    </source>
</evidence>
<dbReference type="InterPro" id="IPR005860">
    <property type="entry name" value="CobD"/>
</dbReference>
<dbReference type="RefSeq" id="WP_225250950.1">
    <property type="nucleotide sequence ID" value="NZ_JAIWIU010000092.1"/>
</dbReference>
<dbReference type="Proteomes" id="UP001199044">
    <property type="component" value="Unassembled WGS sequence"/>
</dbReference>
<dbReference type="PANTHER" id="PTHR42885:SF1">
    <property type="entry name" value="THREONINE-PHOSPHATE DECARBOXYLASE"/>
    <property type="match status" value="1"/>
</dbReference>
<protein>
    <recommendedName>
        <fullName evidence="4">threonine-phosphate decarboxylase</fullName>
        <ecNumber evidence="4">4.1.1.81</ecNumber>
    </recommendedName>
    <alternativeName>
        <fullName evidence="8">L-threonine-O-3-phosphate decarboxylase</fullName>
    </alternativeName>
</protein>
<dbReference type="InterPro" id="IPR015422">
    <property type="entry name" value="PyrdxlP-dep_Trfase_small"/>
</dbReference>
<reference evidence="12" key="1">
    <citation type="submission" date="2023-07" db="EMBL/GenBank/DDBJ databases">
        <title>Molecular identification of indigenous halophilic bacteria isolated from red sea cost, biodegradation of synthetic dyes and assessment of degraded metabolite toxicity.</title>
        <authorList>
            <person name="Chaieb K."/>
            <person name="Altayb H.N."/>
        </authorList>
    </citation>
    <scope>NUCLEOTIDE SEQUENCE [LARGE SCALE GENOMIC DNA]</scope>
    <source>
        <strain evidence="12">K20</strain>
    </source>
</reference>
<evidence type="ECO:0000256" key="2">
    <source>
        <dbReference type="ARBA" id="ARBA00003444"/>
    </source>
</evidence>
<keyword evidence="6" id="KW-0663">Pyridoxal phosphate</keyword>
<evidence type="ECO:0000256" key="6">
    <source>
        <dbReference type="ARBA" id="ARBA00022898"/>
    </source>
</evidence>
<keyword evidence="12" id="KW-1185">Reference proteome</keyword>
<dbReference type="GO" id="GO:0048472">
    <property type="term" value="F:threonine-phosphate decarboxylase activity"/>
    <property type="evidence" value="ECO:0007669"/>
    <property type="project" value="UniProtKB-EC"/>
</dbReference>
<feature type="domain" description="Aminotransferase class I/classII large" evidence="10">
    <location>
        <begin position="24"/>
        <end position="349"/>
    </location>
</feature>
<evidence type="ECO:0000256" key="4">
    <source>
        <dbReference type="ARBA" id="ARBA00012285"/>
    </source>
</evidence>
<evidence type="ECO:0000256" key="3">
    <source>
        <dbReference type="ARBA" id="ARBA00004953"/>
    </source>
</evidence>
<dbReference type="EC" id="4.1.1.81" evidence="4"/>
<gene>
    <name evidence="11" type="primary">cobD</name>
    <name evidence="11" type="ORF">LDJ79_13570</name>
</gene>
<evidence type="ECO:0000313" key="11">
    <source>
        <dbReference type="EMBL" id="MCA2017150.1"/>
    </source>
</evidence>
<dbReference type="PROSITE" id="PS00105">
    <property type="entry name" value="AA_TRANSFER_CLASS_1"/>
    <property type="match status" value="1"/>
</dbReference>
<dbReference type="Pfam" id="PF00155">
    <property type="entry name" value="Aminotran_1_2"/>
    <property type="match status" value="1"/>
</dbReference>
<dbReference type="InterPro" id="IPR004838">
    <property type="entry name" value="NHTrfase_class1_PyrdxlP-BS"/>
</dbReference>
<dbReference type="Gene3D" id="3.40.640.10">
    <property type="entry name" value="Type I PLP-dependent aspartate aminotransferase-like (Major domain)"/>
    <property type="match status" value="1"/>
</dbReference>
<keyword evidence="7 11" id="KW-0456">Lyase</keyword>
<comment type="pathway">
    <text evidence="3">Cofactor biosynthesis; adenosylcobalamin biosynthesis.</text>
</comment>
<accession>A0ABS7YSA1</accession>
<evidence type="ECO:0000259" key="10">
    <source>
        <dbReference type="Pfam" id="PF00155"/>
    </source>
</evidence>
<evidence type="ECO:0000256" key="9">
    <source>
        <dbReference type="ARBA" id="ARBA00048531"/>
    </source>
</evidence>
<comment type="function">
    <text evidence="2">Decarboxylates L-threonine-O-3-phosphate to yield (R)-1-amino-2-propanol O-2-phosphate, the precursor for the linkage between the nucleotide loop and the corrin ring in cobalamin.</text>
</comment>
<proteinExistence type="predicted"/>
<dbReference type="InterPro" id="IPR004839">
    <property type="entry name" value="Aminotransferase_I/II_large"/>
</dbReference>
<comment type="caution">
    <text evidence="11">The sequence shown here is derived from an EMBL/GenBank/DDBJ whole genome shotgun (WGS) entry which is preliminary data.</text>
</comment>
<dbReference type="EMBL" id="JAIWIU010000092">
    <property type="protein sequence ID" value="MCA2017150.1"/>
    <property type="molecule type" value="Genomic_DNA"/>
</dbReference>
<name>A0ABS7YSA1_9VIBR</name>
<dbReference type="InterPro" id="IPR015421">
    <property type="entry name" value="PyrdxlP-dep_Trfase_major"/>
</dbReference>
<keyword evidence="5" id="KW-0169">Cobalamin biosynthesis</keyword>
<dbReference type="NCBIfam" id="TIGR01140">
    <property type="entry name" value="L_thr_O3P_dcar"/>
    <property type="match status" value="1"/>
</dbReference>
<evidence type="ECO:0000256" key="1">
    <source>
        <dbReference type="ARBA" id="ARBA00001933"/>
    </source>
</evidence>
<dbReference type="PANTHER" id="PTHR42885">
    <property type="entry name" value="HISTIDINOL-PHOSPHATE AMINOTRANSFERASE-RELATED"/>
    <property type="match status" value="1"/>
</dbReference>
<comment type="cofactor">
    <cofactor evidence="1">
        <name>pyridoxal 5'-phosphate</name>
        <dbReference type="ChEBI" id="CHEBI:597326"/>
    </cofactor>
</comment>
<evidence type="ECO:0000256" key="8">
    <source>
        <dbReference type="ARBA" id="ARBA00029996"/>
    </source>
</evidence>
<comment type="catalytic activity">
    <reaction evidence="9">
        <text>O-phospho-L-threonine + H(+) = (R)-1-aminopropan-2-yl phosphate + CO2</text>
        <dbReference type="Rhea" id="RHEA:11492"/>
        <dbReference type="ChEBI" id="CHEBI:15378"/>
        <dbReference type="ChEBI" id="CHEBI:16526"/>
        <dbReference type="ChEBI" id="CHEBI:58563"/>
        <dbReference type="ChEBI" id="CHEBI:58675"/>
        <dbReference type="EC" id="4.1.1.81"/>
    </reaction>
</comment>
<organism evidence="11 12">
    <name type="scientific">Vibrio tritonius</name>
    <dbReference type="NCBI Taxonomy" id="1435069"/>
    <lineage>
        <taxon>Bacteria</taxon>
        <taxon>Pseudomonadati</taxon>
        <taxon>Pseudomonadota</taxon>
        <taxon>Gammaproteobacteria</taxon>
        <taxon>Vibrionales</taxon>
        <taxon>Vibrionaceae</taxon>
        <taxon>Vibrio</taxon>
    </lineage>
</organism>
<sequence>MAKSGQHGGNVIQMAQEHGLKPEQVIDFSANINPLGMPHSVKQAIIEQLDCVEHYPDIDYLKLHQAIAAHHQMPVQQVIAGNGATELIFLWANHIKPKKALLVEPSFAEYRRALARVDCEIVQFNLRESEQFALTPKLLDALDTSLDALFLCTPNNPTGLMPDHNILLAIVARCHALDIALFIDESFIDFMGNTPSLVAQLADYPNLAILRSLTKFYAMPGLRLGYLLSSNEALLGQMRELREPWTINALAALAGEVLFSDTQFVKNTLHWLEQEQTFVWQELSQLSGITMYRPSANYLFFKHLEPNSQLQAQMMKHGILIRSCANYPTLNQQFYRIAIKSRAANIQLISALKEVLHHG</sequence>